<dbReference type="UniPathway" id="UPA00528">
    <property type="reaction ID" value="UER00586"/>
</dbReference>
<evidence type="ECO:0000256" key="5">
    <source>
        <dbReference type="ARBA" id="ARBA00022898"/>
    </source>
</evidence>
<dbReference type="OrthoDB" id="1732682at2759"/>
<evidence type="ECO:0000256" key="4">
    <source>
        <dbReference type="ARBA" id="ARBA00022679"/>
    </source>
</evidence>
<comment type="subunit">
    <text evidence="2">Homodimer.</text>
</comment>
<evidence type="ECO:0000259" key="10">
    <source>
        <dbReference type="Pfam" id="PF00155"/>
    </source>
</evidence>
<evidence type="ECO:0000256" key="8">
    <source>
        <dbReference type="ARBA" id="ARBA00026106"/>
    </source>
</evidence>
<dbReference type="InterPro" id="IPR015424">
    <property type="entry name" value="PyrdxlP-dep_Trfase"/>
</dbReference>
<evidence type="ECO:0000256" key="1">
    <source>
        <dbReference type="ARBA" id="ARBA00001933"/>
    </source>
</evidence>
<dbReference type="Proteomes" id="UP000784294">
    <property type="component" value="Unassembled WGS sequence"/>
</dbReference>
<evidence type="ECO:0000256" key="6">
    <source>
        <dbReference type="ARBA" id="ARBA00025708"/>
    </source>
</evidence>
<dbReference type="AlphaFoldDB" id="A0A448WN21"/>
<comment type="pathway">
    <text evidence="6">Amino-acid degradation; L-alanine degradation via transaminase pathway; pyruvate from L-alanine: step 1/1.</text>
</comment>
<feature type="domain" description="Aminotransferase class I/classII large" evidence="10">
    <location>
        <begin position="6"/>
        <end position="86"/>
    </location>
</feature>
<dbReference type="GO" id="GO:0042853">
    <property type="term" value="P:L-alanine catabolic process"/>
    <property type="evidence" value="ECO:0007669"/>
    <property type="project" value="UniProtKB-UniPathway"/>
</dbReference>
<dbReference type="GO" id="GO:0030170">
    <property type="term" value="F:pyridoxal phosphate binding"/>
    <property type="evidence" value="ECO:0007669"/>
    <property type="project" value="InterPro"/>
</dbReference>
<dbReference type="SUPFAM" id="SSF53383">
    <property type="entry name" value="PLP-dependent transferases"/>
    <property type="match status" value="1"/>
</dbReference>
<dbReference type="EC" id="2.6.1.2" evidence="8"/>
<name>A0A448WN21_9PLAT</name>
<evidence type="ECO:0000256" key="7">
    <source>
        <dbReference type="ARBA" id="ARBA00025785"/>
    </source>
</evidence>
<comment type="catalytic activity">
    <reaction evidence="9">
        <text>L-alanine + 2-oxoglutarate = pyruvate + L-glutamate</text>
        <dbReference type="Rhea" id="RHEA:19453"/>
        <dbReference type="ChEBI" id="CHEBI:15361"/>
        <dbReference type="ChEBI" id="CHEBI:16810"/>
        <dbReference type="ChEBI" id="CHEBI:29985"/>
        <dbReference type="ChEBI" id="CHEBI:57972"/>
        <dbReference type="EC" id="2.6.1.2"/>
    </reaction>
</comment>
<proteinExistence type="inferred from homology"/>
<organism evidence="11 12">
    <name type="scientific">Protopolystoma xenopodis</name>
    <dbReference type="NCBI Taxonomy" id="117903"/>
    <lineage>
        <taxon>Eukaryota</taxon>
        <taxon>Metazoa</taxon>
        <taxon>Spiralia</taxon>
        <taxon>Lophotrochozoa</taxon>
        <taxon>Platyhelminthes</taxon>
        <taxon>Monogenea</taxon>
        <taxon>Polyopisthocotylea</taxon>
        <taxon>Polystomatidea</taxon>
        <taxon>Polystomatidae</taxon>
        <taxon>Protopolystoma</taxon>
    </lineage>
</organism>
<sequence length="128" mass="14273">MVVNATFKIDYYLDEAHNWGLSTNELERAMSEADGHCQPRAIIVINPGNPTGQVLPTSVMYDVIRFAVKYNLVLLADEVYQFNIYRPDTTPWTSFKSVLSDMGAGYADTLQLVSFMSASKGYMGECVS</sequence>
<keyword evidence="5" id="KW-0663">Pyridoxal phosphate</keyword>
<reference evidence="11" key="1">
    <citation type="submission" date="2018-11" db="EMBL/GenBank/DDBJ databases">
        <authorList>
            <consortium name="Pathogen Informatics"/>
        </authorList>
    </citation>
    <scope>NUCLEOTIDE SEQUENCE</scope>
</reference>
<dbReference type="Pfam" id="PF00155">
    <property type="entry name" value="Aminotran_1_2"/>
    <property type="match status" value="1"/>
</dbReference>
<accession>A0A448WN21</accession>
<dbReference type="InterPro" id="IPR045088">
    <property type="entry name" value="ALAT1/2-like"/>
</dbReference>
<comment type="cofactor">
    <cofactor evidence="1">
        <name>pyridoxal 5'-phosphate</name>
        <dbReference type="ChEBI" id="CHEBI:597326"/>
    </cofactor>
</comment>
<evidence type="ECO:0000313" key="12">
    <source>
        <dbReference type="Proteomes" id="UP000784294"/>
    </source>
</evidence>
<evidence type="ECO:0000256" key="9">
    <source>
        <dbReference type="ARBA" id="ARBA00047412"/>
    </source>
</evidence>
<comment type="caution">
    <text evidence="11">The sequence shown here is derived from an EMBL/GenBank/DDBJ whole genome shotgun (WGS) entry which is preliminary data.</text>
</comment>
<dbReference type="PANTHER" id="PTHR11751">
    <property type="entry name" value="ALANINE AMINOTRANSFERASE"/>
    <property type="match status" value="1"/>
</dbReference>
<dbReference type="PANTHER" id="PTHR11751:SF29">
    <property type="entry name" value="ALANINE TRANSAMINASE"/>
    <property type="match status" value="1"/>
</dbReference>
<evidence type="ECO:0000256" key="2">
    <source>
        <dbReference type="ARBA" id="ARBA00011738"/>
    </source>
</evidence>
<keyword evidence="3" id="KW-0032">Aminotransferase</keyword>
<dbReference type="Gene3D" id="3.40.640.10">
    <property type="entry name" value="Type I PLP-dependent aspartate aminotransferase-like (Major domain)"/>
    <property type="match status" value="1"/>
</dbReference>
<dbReference type="GO" id="GO:0004021">
    <property type="term" value="F:L-alanine:2-oxoglutarate aminotransferase activity"/>
    <property type="evidence" value="ECO:0007669"/>
    <property type="project" value="UniProtKB-EC"/>
</dbReference>
<dbReference type="InterPro" id="IPR015421">
    <property type="entry name" value="PyrdxlP-dep_Trfase_major"/>
</dbReference>
<evidence type="ECO:0000313" key="11">
    <source>
        <dbReference type="EMBL" id="VEL15802.1"/>
    </source>
</evidence>
<dbReference type="InterPro" id="IPR004839">
    <property type="entry name" value="Aminotransferase_I/II_large"/>
</dbReference>
<dbReference type="EMBL" id="CAAALY010025989">
    <property type="protein sequence ID" value="VEL15802.1"/>
    <property type="molecule type" value="Genomic_DNA"/>
</dbReference>
<keyword evidence="4" id="KW-0808">Transferase</keyword>
<evidence type="ECO:0000256" key="3">
    <source>
        <dbReference type="ARBA" id="ARBA00022576"/>
    </source>
</evidence>
<comment type="similarity">
    <text evidence="7">Belongs to the class-I pyridoxal-phosphate-dependent aminotransferase family. Alanine aminotransferase subfamily.</text>
</comment>
<gene>
    <name evidence="11" type="ORF">PXEA_LOCUS9242</name>
</gene>
<keyword evidence="12" id="KW-1185">Reference proteome</keyword>
<protein>
    <recommendedName>
        <fullName evidence="8">alanine transaminase</fullName>
        <ecNumber evidence="8">2.6.1.2</ecNumber>
    </recommendedName>
</protein>